<proteinExistence type="predicted"/>
<evidence type="ECO:0000313" key="1">
    <source>
        <dbReference type="Proteomes" id="UP000887576"/>
    </source>
</evidence>
<dbReference type="WBParaSite" id="JU765_v2.g4001.t1">
    <property type="protein sequence ID" value="JU765_v2.g4001.t1"/>
    <property type="gene ID" value="JU765_v2.g4001"/>
</dbReference>
<reference evidence="2" key="1">
    <citation type="submission" date="2022-11" db="UniProtKB">
        <authorList>
            <consortium name="WormBaseParasite"/>
        </authorList>
    </citation>
    <scope>IDENTIFICATION</scope>
</reference>
<accession>A0AC34R6S4</accession>
<name>A0AC34R6S4_9BILA</name>
<organism evidence="1 2">
    <name type="scientific">Panagrolaimus sp. JU765</name>
    <dbReference type="NCBI Taxonomy" id="591449"/>
    <lineage>
        <taxon>Eukaryota</taxon>
        <taxon>Metazoa</taxon>
        <taxon>Ecdysozoa</taxon>
        <taxon>Nematoda</taxon>
        <taxon>Chromadorea</taxon>
        <taxon>Rhabditida</taxon>
        <taxon>Tylenchina</taxon>
        <taxon>Panagrolaimomorpha</taxon>
        <taxon>Panagrolaimoidea</taxon>
        <taxon>Panagrolaimidae</taxon>
        <taxon>Panagrolaimus</taxon>
    </lineage>
</organism>
<protein>
    <submittedName>
        <fullName evidence="2">G-protein coupled receptors family 1 profile domain-containing protein</fullName>
    </submittedName>
</protein>
<evidence type="ECO:0000313" key="2">
    <source>
        <dbReference type="WBParaSite" id="JU765_v2.g4001.t1"/>
    </source>
</evidence>
<sequence>MNDSFIFEQAPRTYALLLSIIPLVAIFGNALVMLAVYREKSLQTVTNYLIVSLAVSDFLVALCVMSFAVYFEYNHFVWGLGSKLCNLYIGFDVVCSTASILNLLAISLDRYIAISHPLAYAQYGTKGGRALVSIILVWVVSLGVGMPIFMGANQLDEAKEACEFTNGYFIIGSSLLSFFLPCMAMIALYTVIFRRLKQRERARSLRHYHPNTNKPENDKISTALLSGARIARQMGKHFKDRTDQILLEISFQTSSFPTMSSSDSNATPTTDKLSPQTNGLTTPIVTETCNGLIENQSSTTIDTPDKLITTQEGSMMMTRSFGEDLEDELFPFIDSPCSRTNSRMETANSKKLAACLKKIKQQSYSMAPLDSLLFTRLDGNLTTDNDTNSLTKQKTLLKPKNGILVTSHSVPLDVSLNGFSNLKQNNERIHHKRGKKDPHDEKTAVLASVYGLCQIAESHKPTRKHFIPSPNEKILGIDDKMSLNTNSVKLRSEESWHESFKDCREEIWKRFTGNFRTRPSRQLVKKASKQMKREHKATVTLAVVLAVFLGCWLPFFTFHTSNAICMLYNNDSCIHFMATLLTTWLGYLNSSLNPLIYTVFDQRFRKAFRNILYCKKK</sequence>
<dbReference type="Proteomes" id="UP000887576">
    <property type="component" value="Unplaced"/>
</dbReference>